<accession>A0A7M7PD74</accession>
<name>A0A7M7PD74_STRPU</name>
<keyword evidence="3" id="KW-1185">Reference proteome</keyword>
<dbReference type="Gene3D" id="3.40.50.1820">
    <property type="entry name" value="alpha/beta hydrolase"/>
    <property type="match status" value="1"/>
</dbReference>
<proteinExistence type="predicted"/>
<dbReference type="PANTHER" id="PTHR10824:SF4">
    <property type="entry name" value="ACYL-COENZYME A THIOESTERASE 1-LIKE"/>
    <property type="match status" value="1"/>
</dbReference>
<evidence type="ECO:0000313" key="2">
    <source>
        <dbReference type="EnsemblMetazoa" id="XP_030847445"/>
    </source>
</evidence>
<sequence>MEDYLPPVENISVPTLFLLAEDDQYQPSKERTLETISAMEEAGKDHLVETFSLEGSGHLLDAPYMPICTQSSIKFPTVRYPYFTTWGGTPHLYAHSVDKAWKKVLDYYKHHLNPKETYR</sequence>
<reference evidence="3" key="1">
    <citation type="submission" date="2015-02" db="EMBL/GenBank/DDBJ databases">
        <title>Genome sequencing for Strongylocentrotus purpuratus.</title>
        <authorList>
            <person name="Murali S."/>
            <person name="Liu Y."/>
            <person name="Vee V."/>
            <person name="English A."/>
            <person name="Wang M."/>
            <person name="Skinner E."/>
            <person name="Han Y."/>
            <person name="Muzny D.M."/>
            <person name="Worley K.C."/>
            <person name="Gibbs R.A."/>
        </authorList>
    </citation>
    <scope>NUCLEOTIDE SEQUENCE</scope>
</reference>
<dbReference type="InterPro" id="IPR014940">
    <property type="entry name" value="BAAT_C"/>
</dbReference>
<evidence type="ECO:0000313" key="3">
    <source>
        <dbReference type="Proteomes" id="UP000007110"/>
    </source>
</evidence>
<dbReference type="PANTHER" id="PTHR10824">
    <property type="entry name" value="ACYL-COENZYME A THIOESTERASE-RELATED"/>
    <property type="match status" value="1"/>
</dbReference>
<organism evidence="2 3">
    <name type="scientific">Strongylocentrotus purpuratus</name>
    <name type="common">Purple sea urchin</name>
    <dbReference type="NCBI Taxonomy" id="7668"/>
    <lineage>
        <taxon>Eukaryota</taxon>
        <taxon>Metazoa</taxon>
        <taxon>Echinodermata</taxon>
        <taxon>Eleutherozoa</taxon>
        <taxon>Echinozoa</taxon>
        <taxon>Echinoidea</taxon>
        <taxon>Euechinoidea</taxon>
        <taxon>Echinacea</taxon>
        <taxon>Camarodonta</taxon>
        <taxon>Echinidea</taxon>
        <taxon>Strongylocentrotidae</taxon>
        <taxon>Strongylocentrotus</taxon>
    </lineage>
</organism>
<dbReference type="RefSeq" id="XP_030847445.1">
    <property type="nucleotide sequence ID" value="XM_030991585.1"/>
</dbReference>
<dbReference type="Pfam" id="PF08840">
    <property type="entry name" value="BAAT_C"/>
    <property type="match status" value="1"/>
</dbReference>
<dbReference type="GeneID" id="115926642"/>
<evidence type="ECO:0000259" key="1">
    <source>
        <dbReference type="Pfam" id="PF08840"/>
    </source>
</evidence>
<dbReference type="InParanoid" id="A0A7M7PD74"/>
<dbReference type="SUPFAM" id="SSF53474">
    <property type="entry name" value="alpha/beta-Hydrolases"/>
    <property type="match status" value="1"/>
</dbReference>
<dbReference type="AlphaFoldDB" id="A0A7M7PD74"/>
<feature type="domain" description="BAAT/Acyl-CoA thioester hydrolase C-terminal" evidence="1">
    <location>
        <begin position="6"/>
        <end position="113"/>
    </location>
</feature>
<dbReference type="OrthoDB" id="6347013at2759"/>
<dbReference type="Proteomes" id="UP000007110">
    <property type="component" value="Unassembled WGS sequence"/>
</dbReference>
<dbReference type="EnsemblMetazoa" id="XM_030991585">
    <property type="protein sequence ID" value="XP_030847445"/>
    <property type="gene ID" value="LOC115926642"/>
</dbReference>
<reference evidence="2" key="2">
    <citation type="submission" date="2021-01" db="UniProtKB">
        <authorList>
            <consortium name="EnsemblMetazoa"/>
        </authorList>
    </citation>
    <scope>IDENTIFICATION</scope>
</reference>
<dbReference type="KEGG" id="spu:115926642"/>
<dbReference type="InterPro" id="IPR029058">
    <property type="entry name" value="AB_hydrolase_fold"/>
</dbReference>
<protein>
    <recommendedName>
        <fullName evidence="1">BAAT/Acyl-CoA thioester hydrolase C-terminal domain-containing protein</fullName>
    </recommendedName>
</protein>